<proteinExistence type="predicted"/>
<dbReference type="RefSeq" id="WP_276267171.1">
    <property type="nucleotide sequence ID" value="NZ_JARJLM010000464.1"/>
</dbReference>
<accession>A0ABT6AW05</accession>
<evidence type="ECO:0000313" key="1">
    <source>
        <dbReference type="EMBL" id="MDF3836813.1"/>
    </source>
</evidence>
<reference evidence="1 2" key="1">
    <citation type="submission" date="2023-03" db="EMBL/GenBank/DDBJ databases">
        <title>Draft assemblies of triclosan tolerant bacteria isolated from returned activated sludge.</title>
        <authorList>
            <person name="Van Hamelsveld S."/>
        </authorList>
    </citation>
    <scope>NUCLEOTIDE SEQUENCE [LARGE SCALE GENOMIC DNA]</scope>
    <source>
        <strain evidence="1 2">GW210010_S58</strain>
    </source>
</reference>
<gene>
    <name evidence="1" type="ORF">P3W85_28250</name>
</gene>
<protein>
    <submittedName>
        <fullName evidence="1">Uncharacterized protein</fullName>
    </submittedName>
</protein>
<dbReference type="EMBL" id="JARJLM010000464">
    <property type="protein sequence ID" value="MDF3836813.1"/>
    <property type="molecule type" value="Genomic_DNA"/>
</dbReference>
<sequence>MTPEEIVSRIHPEERTQALAAFIAIDRIEWTRTSKIKCPIVQLNHYIQLLDSLVAKANASFGKDRANAVPPAVTAQAPITLRHCVADCRGCCTLPRKGEKSLSDRS</sequence>
<organism evidence="1 2">
    <name type="scientific">Cupriavidus basilensis</name>
    <dbReference type="NCBI Taxonomy" id="68895"/>
    <lineage>
        <taxon>Bacteria</taxon>
        <taxon>Pseudomonadati</taxon>
        <taxon>Pseudomonadota</taxon>
        <taxon>Betaproteobacteria</taxon>
        <taxon>Burkholderiales</taxon>
        <taxon>Burkholderiaceae</taxon>
        <taxon>Cupriavidus</taxon>
    </lineage>
</organism>
<dbReference type="Proteomes" id="UP001216674">
    <property type="component" value="Unassembled WGS sequence"/>
</dbReference>
<comment type="caution">
    <text evidence="1">The sequence shown here is derived from an EMBL/GenBank/DDBJ whole genome shotgun (WGS) entry which is preliminary data.</text>
</comment>
<name>A0ABT6AW05_9BURK</name>
<keyword evidence="2" id="KW-1185">Reference proteome</keyword>
<evidence type="ECO:0000313" key="2">
    <source>
        <dbReference type="Proteomes" id="UP001216674"/>
    </source>
</evidence>